<proteinExistence type="inferred from homology"/>
<protein>
    <submittedName>
        <fullName evidence="5">Aldehyde dehydrogenase family protein</fullName>
    </submittedName>
</protein>
<evidence type="ECO:0000313" key="5">
    <source>
        <dbReference type="EMBL" id="GAA0600342.1"/>
    </source>
</evidence>
<evidence type="ECO:0000259" key="4">
    <source>
        <dbReference type="Pfam" id="PF00171"/>
    </source>
</evidence>
<reference evidence="6" key="1">
    <citation type="journal article" date="2019" name="Int. J. Syst. Evol. Microbiol.">
        <title>The Global Catalogue of Microorganisms (GCM) 10K type strain sequencing project: providing services to taxonomists for standard genome sequencing and annotation.</title>
        <authorList>
            <consortium name="The Broad Institute Genomics Platform"/>
            <consortium name="The Broad Institute Genome Sequencing Center for Infectious Disease"/>
            <person name="Wu L."/>
            <person name="Ma J."/>
        </authorList>
    </citation>
    <scope>NUCLEOTIDE SEQUENCE [LARGE SCALE GENOMIC DNA]</scope>
    <source>
        <strain evidence="6">JCM 9933</strain>
    </source>
</reference>
<dbReference type="CDD" id="cd07109">
    <property type="entry name" value="ALDH_AAS00426"/>
    <property type="match status" value="1"/>
</dbReference>
<dbReference type="PROSITE" id="PS00687">
    <property type="entry name" value="ALDEHYDE_DEHYDR_GLU"/>
    <property type="match status" value="1"/>
</dbReference>
<dbReference type="EMBL" id="BAAAFZ010000072">
    <property type="protein sequence ID" value="GAA0600342.1"/>
    <property type="molecule type" value="Genomic_DNA"/>
</dbReference>
<accession>A0ABP3R4K5</accession>
<evidence type="ECO:0000256" key="3">
    <source>
        <dbReference type="RuleBase" id="RU003345"/>
    </source>
</evidence>
<dbReference type="Gene3D" id="3.40.605.10">
    <property type="entry name" value="Aldehyde Dehydrogenase, Chain A, domain 1"/>
    <property type="match status" value="1"/>
</dbReference>
<dbReference type="InterPro" id="IPR016160">
    <property type="entry name" value="Ald_DH_CS_CYS"/>
</dbReference>
<name>A0ABP3R4K5_9PROT</name>
<dbReference type="InterPro" id="IPR016163">
    <property type="entry name" value="Ald_DH_C"/>
</dbReference>
<feature type="domain" description="Aldehyde dehydrogenase" evidence="4">
    <location>
        <begin position="20"/>
        <end position="482"/>
    </location>
</feature>
<dbReference type="RefSeq" id="WP_343897467.1">
    <property type="nucleotide sequence ID" value="NZ_BAAAFZ010000072.1"/>
</dbReference>
<keyword evidence="1 3" id="KW-0560">Oxidoreductase</keyword>
<sequence length="488" mass="51015">MDMPTPVSVEAKGIFVNNRWRPGASGRTVPVVAPAEGRAFAAIAAGNAADVDAAVTAARAAFEDGAWGRMSAVERGRLLSRLAVLVADHAEELARLEARDTGKPMKQARADMVATARYFEFYGGAADKVHGETIPFLPGYFVATERVPHGVTAHIIPWNYPAQMFGRTVAPALAMGNAAVVKPAEDACLTPLRLAELAAEAGFPEGAVNVVPGLGEEAGAALSSHPGIDFISFTGSPEVGALIQTAAARNHIGCTLELGGKSPHVVFGDADLEAAVPTIANTMVQNAGQTCSAGSRVLVERGAYDRVVSSLAERFGALTAGTPEMDLDLGPVINATQKRRIEGFFERARERGVPVIAEGKVADGVPGEGFFVAPRVYGPVPRANELATDEVFGPVLSVLPFEDEADAVRLANGTDYGLMAAVWSRDGNRALRVARGIRAGQVYVNAFGAGGGIELPFGGMKKSGHGREKGFAALHDVSALRTTIFKHG</sequence>
<dbReference type="Proteomes" id="UP001501588">
    <property type="component" value="Unassembled WGS sequence"/>
</dbReference>
<dbReference type="Pfam" id="PF00171">
    <property type="entry name" value="Aldedh"/>
    <property type="match status" value="1"/>
</dbReference>
<dbReference type="Gene3D" id="3.40.309.10">
    <property type="entry name" value="Aldehyde Dehydrogenase, Chain A, domain 2"/>
    <property type="match status" value="1"/>
</dbReference>
<evidence type="ECO:0000256" key="2">
    <source>
        <dbReference type="PROSITE-ProRule" id="PRU10007"/>
    </source>
</evidence>
<dbReference type="PROSITE" id="PS00070">
    <property type="entry name" value="ALDEHYDE_DEHYDR_CYS"/>
    <property type="match status" value="1"/>
</dbReference>
<evidence type="ECO:0000256" key="1">
    <source>
        <dbReference type="ARBA" id="ARBA00023002"/>
    </source>
</evidence>
<dbReference type="PANTHER" id="PTHR11699">
    <property type="entry name" value="ALDEHYDE DEHYDROGENASE-RELATED"/>
    <property type="match status" value="1"/>
</dbReference>
<organism evidence="5 6">
    <name type="scientific">Craurococcus roseus</name>
    <dbReference type="NCBI Taxonomy" id="77585"/>
    <lineage>
        <taxon>Bacteria</taxon>
        <taxon>Pseudomonadati</taxon>
        <taxon>Pseudomonadota</taxon>
        <taxon>Alphaproteobacteria</taxon>
        <taxon>Acetobacterales</taxon>
        <taxon>Acetobacteraceae</taxon>
        <taxon>Craurococcus</taxon>
    </lineage>
</organism>
<comment type="similarity">
    <text evidence="3">Belongs to the aldehyde dehydrogenase family.</text>
</comment>
<feature type="active site" evidence="2">
    <location>
        <position position="257"/>
    </location>
</feature>
<dbReference type="InterPro" id="IPR016161">
    <property type="entry name" value="Ald_DH/histidinol_DH"/>
</dbReference>
<dbReference type="InterPro" id="IPR015590">
    <property type="entry name" value="Aldehyde_DH_dom"/>
</dbReference>
<comment type="caution">
    <text evidence="5">The sequence shown here is derived from an EMBL/GenBank/DDBJ whole genome shotgun (WGS) entry which is preliminary data.</text>
</comment>
<evidence type="ECO:0000313" key="6">
    <source>
        <dbReference type="Proteomes" id="UP001501588"/>
    </source>
</evidence>
<dbReference type="InterPro" id="IPR029510">
    <property type="entry name" value="Ald_DH_CS_GLU"/>
</dbReference>
<dbReference type="InterPro" id="IPR016162">
    <property type="entry name" value="Ald_DH_N"/>
</dbReference>
<gene>
    <name evidence="5" type="ORF">GCM10009416_42950</name>
</gene>
<keyword evidence="6" id="KW-1185">Reference proteome</keyword>
<dbReference type="SUPFAM" id="SSF53720">
    <property type="entry name" value="ALDH-like"/>
    <property type="match status" value="1"/>
</dbReference>